<organism evidence="2 3">
    <name type="scientific">Bartonella silvatica</name>
    <dbReference type="NCBI Taxonomy" id="357760"/>
    <lineage>
        <taxon>Bacteria</taxon>
        <taxon>Pseudomonadati</taxon>
        <taxon>Pseudomonadota</taxon>
        <taxon>Alphaproteobacteria</taxon>
        <taxon>Hyphomicrobiales</taxon>
        <taxon>Bartonellaceae</taxon>
        <taxon>Bartonella</taxon>
    </lineage>
</organism>
<dbReference type="RefSeq" id="WP_354189774.1">
    <property type="nucleotide sequence ID" value="NZ_JBEPLI010000008.1"/>
</dbReference>
<sequence length="93" mass="11125">MKNKKIVAHNFFVIFYTFLMIMVVEASARAKPMDQVLHWERWVHVGSLIFLLPVLIWVCFLTPLPILWGIRRIRERQSEKAMQKSEDVTEIKR</sequence>
<keyword evidence="3" id="KW-1185">Reference proteome</keyword>
<reference evidence="2 3" key="1">
    <citation type="submission" date="2024-06" db="EMBL/GenBank/DDBJ databases">
        <title>Genomic Encyclopedia of Type Strains, Phase IV (KMG-IV): sequencing the most valuable type-strain genomes for metagenomic binning, comparative biology and taxonomic classification.</title>
        <authorList>
            <person name="Goeker M."/>
        </authorList>
    </citation>
    <scope>NUCLEOTIDE SEQUENCE [LARGE SCALE GENOMIC DNA]</scope>
    <source>
        <strain evidence="2 3">DSM 23649</strain>
    </source>
</reference>
<proteinExistence type="predicted"/>
<keyword evidence="1" id="KW-1133">Transmembrane helix</keyword>
<dbReference type="Proteomes" id="UP001549086">
    <property type="component" value="Unassembled WGS sequence"/>
</dbReference>
<name>A0ABV2HH42_9HYPH</name>
<comment type="caution">
    <text evidence="2">The sequence shown here is derived from an EMBL/GenBank/DDBJ whole genome shotgun (WGS) entry which is preliminary data.</text>
</comment>
<dbReference type="EMBL" id="JBEPLI010000008">
    <property type="protein sequence ID" value="MET3589872.1"/>
    <property type="molecule type" value="Genomic_DNA"/>
</dbReference>
<protein>
    <submittedName>
        <fullName evidence="2">Uncharacterized protein</fullName>
    </submittedName>
</protein>
<gene>
    <name evidence="2" type="ORF">ABID23_000960</name>
</gene>
<feature type="transmembrane region" description="Helical" evidence="1">
    <location>
        <begin position="48"/>
        <end position="70"/>
    </location>
</feature>
<feature type="transmembrane region" description="Helical" evidence="1">
    <location>
        <begin position="7"/>
        <end position="28"/>
    </location>
</feature>
<accession>A0ABV2HH42</accession>
<keyword evidence="1" id="KW-0472">Membrane</keyword>
<evidence type="ECO:0000313" key="3">
    <source>
        <dbReference type="Proteomes" id="UP001549086"/>
    </source>
</evidence>
<evidence type="ECO:0000313" key="2">
    <source>
        <dbReference type="EMBL" id="MET3589872.1"/>
    </source>
</evidence>
<keyword evidence="1" id="KW-0812">Transmembrane</keyword>
<evidence type="ECO:0000256" key="1">
    <source>
        <dbReference type="SAM" id="Phobius"/>
    </source>
</evidence>